<evidence type="ECO:0000256" key="7">
    <source>
        <dbReference type="ARBA" id="ARBA00022840"/>
    </source>
</evidence>
<dbReference type="Gene3D" id="3.30.2390.20">
    <property type="entry name" value="Type VII secretion system EccB, repeat 1 domain"/>
    <property type="match status" value="1"/>
</dbReference>
<evidence type="ECO:0000256" key="3">
    <source>
        <dbReference type="ARBA" id="ARBA00022475"/>
    </source>
</evidence>
<dbReference type="InterPro" id="IPR042485">
    <property type="entry name" value="T7SS_EccB_R3"/>
</dbReference>
<keyword evidence="9 10" id="KW-0472">Membrane</keyword>
<comment type="caution">
    <text evidence="13">The sequence shown here is derived from an EMBL/GenBank/DDBJ whole genome shotgun (WGS) entry which is preliminary data.</text>
</comment>
<comment type="similarity">
    <text evidence="2">Belongs to the EccB family.</text>
</comment>
<dbReference type="Proteomes" id="UP000603463">
    <property type="component" value="Unassembled WGS sequence"/>
</dbReference>
<comment type="subcellular location">
    <subcellularLocation>
        <location evidence="1">Cell membrane</location>
        <topology evidence="1">Single-pass membrane protein</topology>
    </subcellularLocation>
</comment>
<keyword evidence="3" id="KW-1003">Cell membrane</keyword>
<evidence type="ECO:0000313" key="14">
    <source>
        <dbReference type="Proteomes" id="UP000608063"/>
    </source>
</evidence>
<dbReference type="PANTHER" id="PTHR40765">
    <property type="entry name" value="ESX-2 SECRETION SYSTEM ATPASE ECCB2"/>
    <property type="match status" value="1"/>
</dbReference>
<evidence type="ECO:0000256" key="1">
    <source>
        <dbReference type="ARBA" id="ARBA00004162"/>
    </source>
</evidence>
<keyword evidence="4 10" id="KW-0812">Transmembrane</keyword>
<dbReference type="InterPro" id="IPR007795">
    <property type="entry name" value="T7SS_EccB"/>
</dbReference>
<keyword evidence="8 10" id="KW-1133">Transmembrane helix</keyword>
<evidence type="ECO:0000256" key="10">
    <source>
        <dbReference type="SAM" id="Phobius"/>
    </source>
</evidence>
<sequence length="490" mass="50663">MAAQPTTRWQVSGYRFLVRRMEHALVRKDVRMLSDPMRSQSRALGVGIVVACLVLAGCAALALFRPQDKIGNATIVVGKDSGAMFVAVNDALHPVLNLASARLIVGEAAKPVTVSESEIESRPRGALVGIPGAPSALPAGSPDGQPWTVCDTVTADGTGSVTTTVVVGEPSWSDRVGPLGSDRALLVSHGADTYLVYDGRRAPIDLRDRAVTRALGLESAQPRPIGRGLLNAIPETLPITPPQIESRGSAPNYQIAGRTVGSVVKLMRGDDVRYYVVLRDGVQEISAATALLIQFADSQGQSEMATISPDALARAPMADVLDVSTFPAVPPRLADPAADPVGCLTWTPQGAAQGDDSGRVEAALTLAAGRSLPIPDDARTVRLAQADGSGDHADFAYLRSGSGGFVQTTGLESGSARKGGLFFVADTGVRYGVENADAAKALGFEVPGAPAPWRIVELLAPGPTLGKSAALVAHDGVSADTDPAPVAAGN</sequence>
<evidence type="ECO:0000256" key="5">
    <source>
        <dbReference type="ARBA" id="ARBA00022741"/>
    </source>
</evidence>
<dbReference type="InterPro" id="IPR044857">
    <property type="entry name" value="T7SS_EccB_R1"/>
</dbReference>
<dbReference type="GO" id="GO:0005576">
    <property type="term" value="C:extracellular region"/>
    <property type="evidence" value="ECO:0007669"/>
    <property type="project" value="TreeGrafter"/>
</dbReference>
<dbReference type="PANTHER" id="PTHR40765:SF2">
    <property type="entry name" value="ESX-2 SECRETION SYSTEM ATPASE ECCB2"/>
    <property type="match status" value="1"/>
</dbReference>
<dbReference type="Proteomes" id="UP000608063">
    <property type="component" value="Unassembled WGS sequence"/>
</dbReference>
<dbReference type="GO" id="GO:0016787">
    <property type="term" value="F:hydrolase activity"/>
    <property type="evidence" value="ECO:0007669"/>
    <property type="project" value="UniProtKB-KW"/>
</dbReference>
<dbReference type="Pfam" id="PF05108">
    <property type="entry name" value="T7SS_ESX1_EccB"/>
    <property type="match status" value="1"/>
</dbReference>
<keyword evidence="7" id="KW-0067">ATP-binding</keyword>
<accession>A0A9Q2UQW7</accession>
<dbReference type="Gene3D" id="2.40.50.910">
    <property type="entry name" value="Type VII secretion system EccB, repeat 3 domain"/>
    <property type="match status" value="1"/>
</dbReference>
<dbReference type="GO" id="GO:0005886">
    <property type="term" value="C:plasma membrane"/>
    <property type="evidence" value="ECO:0007669"/>
    <property type="project" value="UniProtKB-SubCell"/>
</dbReference>
<reference evidence="11" key="1">
    <citation type="submission" date="2019-11" db="EMBL/GenBank/DDBJ databases">
        <title>Spread of Macrolides and rifampicin resistant Rhodococcus equi in clinical isolates in the USA.</title>
        <authorList>
            <person name="Alvarez-Narvaez S."/>
            <person name="Huber L."/>
            <person name="Cohen N.D."/>
            <person name="Slovis N."/>
            <person name="Greiter M."/>
            <person name="Giguere S."/>
            <person name="Hart K."/>
        </authorList>
    </citation>
    <scope>NUCLEOTIDE SEQUENCE</scope>
    <source>
        <strain evidence="11">Lh_17</strain>
    </source>
</reference>
<name>A0A9Q2UQW7_RHOHA</name>
<evidence type="ECO:0000313" key="11">
    <source>
        <dbReference type="EMBL" id="MBM4565687.1"/>
    </source>
</evidence>
<evidence type="ECO:0000256" key="6">
    <source>
        <dbReference type="ARBA" id="ARBA00022801"/>
    </source>
</evidence>
<dbReference type="GO" id="GO:0005524">
    <property type="term" value="F:ATP binding"/>
    <property type="evidence" value="ECO:0007669"/>
    <property type="project" value="UniProtKB-KW"/>
</dbReference>
<evidence type="ECO:0000256" key="4">
    <source>
        <dbReference type="ARBA" id="ARBA00022692"/>
    </source>
</evidence>
<feature type="transmembrane region" description="Helical" evidence="10">
    <location>
        <begin position="43"/>
        <end position="64"/>
    </location>
</feature>
<dbReference type="NCBIfam" id="TIGR03919">
    <property type="entry name" value="T7SS_EccB"/>
    <property type="match status" value="1"/>
</dbReference>
<protein>
    <submittedName>
        <fullName evidence="13">Type VII secretion protein EccB</fullName>
    </submittedName>
</protein>
<proteinExistence type="inferred from homology"/>
<reference evidence="13" key="2">
    <citation type="journal article" date="2020" name="Environ. Microbiol.">
        <title>The novel and transferable erm(51) gene confers Macrolides, Lincosamides, and Streptogramins B (MLSB) resistance to clonal Rhodococcus equi in the environment.</title>
        <authorList>
            <person name="Huber L."/>
            <person name="Giguere S."/>
            <person name="Slovis N.M."/>
            <person name="Alvarez-Narvaez S."/>
            <person name="Hart K.A."/>
            <person name="Greiter M."/>
            <person name="Morris E.R.A."/>
            <person name="Cohen N.D."/>
        </authorList>
    </citation>
    <scope>NUCLEOTIDE SEQUENCE</scope>
    <source>
        <strain evidence="12">Lh_116_1</strain>
        <strain evidence="13">Lh_16_1</strain>
    </source>
</reference>
<evidence type="ECO:0000256" key="8">
    <source>
        <dbReference type="ARBA" id="ARBA00022989"/>
    </source>
</evidence>
<gene>
    <name evidence="13" type="primary">eccB</name>
    <name evidence="11" type="ORF">GS441_09615</name>
    <name evidence="12" type="ORF">GS882_10650</name>
    <name evidence="13" type="ORF">GS947_24780</name>
</gene>
<evidence type="ECO:0000313" key="12">
    <source>
        <dbReference type="EMBL" id="NKT78560.1"/>
    </source>
</evidence>
<dbReference type="RefSeq" id="WP_084962264.1">
    <property type="nucleotide sequence ID" value="NZ_AP024189.1"/>
</dbReference>
<dbReference type="EMBL" id="WUXR01000003">
    <property type="protein sequence ID" value="MBM4565687.1"/>
    <property type="molecule type" value="Genomic_DNA"/>
</dbReference>
<keyword evidence="5" id="KW-0547">Nucleotide-binding</keyword>
<dbReference type="EMBL" id="WVDC01000027">
    <property type="protein sequence ID" value="NKW44679.1"/>
    <property type="molecule type" value="Genomic_DNA"/>
</dbReference>
<evidence type="ECO:0000256" key="2">
    <source>
        <dbReference type="ARBA" id="ARBA00008149"/>
    </source>
</evidence>
<dbReference type="AlphaFoldDB" id="A0A9Q2UQW7"/>
<organism evidence="13 14">
    <name type="scientific">Rhodococcus hoagii</name>
    <name type="common">Corynebacterium equii</name>
    <dbReference type="NCBI Taxonomy" id="43767"/>
    <lineage>
        <taxon>Bacteria</taxon>
        <taxon>Bacillati</taxon>
        <taxon>Actinomycetota</taxon>
        <taxon>Actinomycetes</taxon>
        <taxon>Mycobacteriales</taxon>
        <taxon>Nocardiaceae</taxon>
        <taxon>Prescottella</taxon>
    </lineage>
</organism>
<evidence type="ECO:0000313" key="13">
    <source>
        <dbReference type="EMBL" id="NKW44679.1"/>
    </source>
</evidence>
<evidence type="ECO:0000256" key="9">
    <source>
        <dbReference type="ARBA" id="ARBA00023136"/>
    </source>
</evidence>
<dbReference type="Proteomes" id="UP000808906">
    <property type="component" value="Unassembled WGS sequence"/>
</dbReference>
<keyword evidence="6" id="KW-0378">Hydrolase</keyword>
<dbReference type="EMBL" id="WVBC01000030">
    <property type="protein sequence ID" value="NKT78560.1"/>
    <property type="molecule type" value="Genomic_DNA"/>
</dbReference>